<dbReference type="Pfam" id="PF00698">
    <property type="entry name" value="Acyl_transf_1"/>
    <property type="match status" value="1"/>
</dbReference>
<evidence type="ECO:0000256" key="8">
    <source>
        <dbReference type="SAM" id="MobiDB-lite"/>
    </source>
</evidence>
<keyword evidence="6" id="KW-0045">Antibiotic biosynthesis</keyword>
<dbReference type="Gene3D" id="3.40.50.1820">
    <property type="entry name" value="alpha/beta hydrolase"/>
    <property type="match status" value="1"/>
</dbReference>
<evidence type="ECO:0000259" key="9">
    <source>
        <dbReference type="PROSITE" id="PS50075"/>
    </source>
</evidence>
<dbReference type="KEGG" id="arev:RVR_10172"/>
<dbReference type="InterPro" id="IPR023213">
    <property type="entry name" value="CAT-like_dom_sf"/>
</dbReference>
<dbReference type="Proteomes" id="UP000595703">
    <property type="component" value="Chromosome"/>
</dbReference>
<keyword evidence="5" id="KW-0808">Transferase</keyword>
<dbReference type="CDD" id="cd19531">
    <property type="entry name" value="LCL_NRPS-like"/>
    <property type="match status" value="1"/>
</dbReference>
<dbReference type="GO" id="GO:0005737">
    <property type="term" value="C:cytoplasm"/>
    <property type="evidence" value="ECO:0007669"/>
    <property type="project" value="TreeGrafter"/>
</dbReference>
<dbReference type="Gene3D" id="3.30.70.3290">
    <property type="match status" value="1"/>
</dbReference>
<dbReference type="Pfam" id="PF00550">
    <property type="entry name" value="PP-binding"/>
    <property type="match status" value="1"/>
</dbReference>
<feature type="compositionally biased region" description="Low complexity" evidence="8">
    <location>
        <begin position="2014"/>
        <end position="2025"/>
    </location>
</feature>
<dbReference type="PANTHER" id="PTHR43775">
    <property type="entry name" value="FATTY ACID SYNTHASE"/>
    <property type="match status" value="1"/>
</dbReference>
<evidence type="ECO:0000256" key="1">
    <source>
        <dbReference type="ARBA" id="ARBA00001957"/>
    </source>
</evidence>
<dbReference type="InterPro" id="IPR006162">
    <property type="entry name" value="Ppantetheine_attach_site"/>
</dbReference>
<dbReference type="GO" id="GO:0071770">
    <property type="term" value="P:DIM/DIP cell wall layer assembly"/>
    <property type="evidence" value="ECO:0007669"/>
    <property type="project" value="TreeGrafter"/>
</dbReference>
<feature type="region of interest" description="Disordered" evidence="8">
    <location>
        <begin position="491"/>
        <end position="536"/>
    </location>
</feature>
<dbReference type="SUPFAM" id="SSF53901">
    <property type="entry name" value="Thiolase-like"/>
    <property type="match status" value="1"/>
</dbReference>
<evidence type="ECO:0000259" key="10">
    <source>
        <dbReference type="PROSITE" id="PS52004"/>
    </source>
</evidence>
<evidence type="ECO:0000256" key="2">
    <source>
        <dbReference type="ARBA" id="ARBA00006432"/>
    </source>
</evidence>
<feature type="region of interest" description="Disordered" evidence="8">
    <location>
        <begin position="239"/>
        <end position="260"/>
    </location>
</feature>
<organism evidence="11 12">
    <name type="scientific">Actinacidiphila reveromycinica</name>
    <dbReference type="NCBI Taxonomy" id="659352"/>
    <lineage>
        <taxon>Bacteria</taxon>
        <taxon>Bacillati</taxon>
        <taxon>Actinomycetota</taxon>
        <taxon>Actinomycetes</taxon>
        <taxon>Kitasatosporales</taxon>
        <taxon>Streptomycetaceae</taxon>
        <taxon>Actinacidiphila</taxon>
    </lineage>
</organism>
<reference evidence="11 12" key="4">
    <citation type="journal article" date="2020" name="Sci. Rep.">
        <title>beta-carboline chemical signals induce reveromycin production through a LuxR family regulator in Streptomyces sp. SN-593.</title>
        <authorList>
            <person name="Panthee S."/>
            <person name="Kito N."/>
            <person name="Hayashi T."/>
            <person name="Shimizu T."/>
            <person name="Ishikawa J."/>
            <person name="Hamamoto H."/>
            <person name="Osada H."/>
            <person name="Takahashi S."/>
        </authorList>
    </citation>
    <scope>NUCLEOTIDE SEQUENCE [LARGE SCALE GENOMIC DNA]</scope>
    <source>
        <strain evidence="11 12">SN-593</strain>
    </source>
</reference>
<dbReference type="InterPro" id="IPR014043">
    <property type="entry name" value="Acyl_transferase_dom"/>
</dbReference>
<dbReference type="InterPro" id="IPR020841">
    <property type="entry name" value="PKS_Beta-ketoAc_synthase_dom"/>
</dbReference>
<dbReference type="SUPFAM" id="SSF52151">
    <property type="entry name" value="FabD/lysophospholipase-like"/>
    <property type="match status" value="1"/>
</dbReference>
<dbReference type="SMART" id="SM00825">
    <property type="entry name" value="PKS_KS"/>
    <property type="match status" value="1"/>
</dbReference>
<dbReference type="PANTHER" id="PTHR43775:SF37">
    <property type="entry name" value="SI:DKEY-61P9.11"/>
    <property type="match status" value="1"/>
</dbReference>
<gene>
    <name evidence="11" type="ORF">RVR_10172</name>
</gene>
<dbReference type="GO" id="GO:0017000">
    <property type="term" value="P:antibiotic biosynthetic process"/>
    <property type="evidence" value="ECO:0007669"/>
    <property type="project" value="UniProtKB-KW"/>
</dbReference>
<dbReference type="SUPFAM" id="SSF55048">
    <property type="entry name" value="Probable ACP-binding domain of malonyl-CoA ACP transacylase"/>
    <property type="match status" value="1"/>
</dbReference>
<dbReference type="InterPro" id="IPR036736">
    <property type="entry name" value="ACP-like_sf"/>
</dbReference>
<reference evidence="11 12" key="1">
    <citation type="journal article" date="2010" name="J. Bacteriol.">
        <title>Biochemical characterization of a novel indole prenyltransferase from Streptomyces sp. SN-593.</title>
        <authorList>
            <person name="Takahashi S."/>
            <person name="Takagi H."/>
            <person name="Toyoda A."/>
            <person name="Uramoto M."/>
            <person name="Nogawa T."/>
            <person name="Ueki M."/>
            <person name="Sakaki Y."/>
            <person name="Osada H."/>
        </authorList>
    </citation>
    <scope>NUCLEOTIDE SEQUENCE [LARGE SCALE GENOMIC DNA]</scope>
    <source>
        <strain evidence="11 12">SN-593</strain>
    </source>
</reference>
<feature type="domain" description="Ketosynthase family 3 (KS3)" evidence="10">
    <location>
        <begin position="541"/>
        <end position="973"/>
    </location>
</feature>
<dbReference type="InterPro" id="IPR050091">
    <property type="entry name" value="PKS_NRPS_Biosynth_Enz"/>
</dbReference>
<dbReference type="RefSeq" id="WP_202238241.1">
    <property type="nucleotide sequence ID" value="NZ_AP018365.1"/>
</dbReference>
<dbReference type="PROSITE" id="PS52004">
    <property type="entry name" value="KS3_2"/>
    <property type="match status" value="1"/>
</dbReference>
<dbReference type="InterPro" id="IPR029058">
    <property type="entry name" value="AB_hydrolase_fold"/>
</dbReference>
<keyword evidence="12" id="KW-1185">Reference proteome</keyword>
<dbReference type="GO" id="GO:0009403">
    <property type="term" value="P:toxin biosynthetic process"/>
    <property type="evidence" value="ECO:0007669"/>
    <property type="project" value="UniProtKB-ARBA"/>
</dbReference>
<feature type="region of interest" description="Disordered" evidence="8">
    <location>
        <begin position="2014"/>
        <end position="2035"/>
    </location>
</feature>
<proteinExistence type="inferred from homology"/>
<dbReference type="SUPFAM" id="SSF53335">
    <property type="entry name" value="S-adenosyl-L-methionine-dependent methyltransferases"/>
    <property type="match status" value="1"/>
</dbReference>
<dbReference type="SMART" id="SM00823">
    <property type="entry name" value="PKS_PP"/>
    <property type="match status" value="1"/>
</dbReference>
<feature type="compositionally biased region" description="Low complexity" evidence="8">
    <location>
        <begin position="519"/>
        <end position="531"/>
    </location>
</feature>
<dbReference type="InterPro" id="IPR016035">
    <property type="entry name" value="Acyl_Trfase/lysoPLipase"/>
</dbReference>
<dbReference type="GO" id="GO:0031177">
    <property type="term" value="F:phosphopantetheine binding"/>
    <property type="evidence" value="ECO:0007669"/>
    <property type="project" value="InterPro"/>
</dbReference>
<evidence type="ECO:0000313" key="11">
    <source>
        <dbReference type="EMBL" id="BBB02296.1"/>
    </source>
</evidence>
<dbReference type="SUPFAM" id="SSF47336">
    <property type="entry name" value="ACP-like"/>
    <property type="match status" value="1"/>
</dbReference>
<dbReference type="PROSITE" id="PS00012">
    <property type="entry name" value="PHOSPHOPANTETHEINE"/>
    <property type="match status" value="1"/>
</dbReference>
<dbReference type="InterPro" id="IPR014030">
    <property type="entry name" value="Ketoacyl_synth_N"/>
</dbReference>
<dbReference type="InterPro" id="IPR001227">
    <property type="entry name" value="Ac_transferase_dom_sf"/>
</dbReference>
<dbReference type="Pfam" id="PF08242">
    <property type="entry name" value="Methyltransf_12"/>
    <property type="match status" value="1"/>
</dbReference>
<name>A0A7U3V0N2_9ACTN</name>
<dbReference type="Pfam" id="PF00668">
    <property type="entry name" value="Condensation"/>
    <property type="match status" value="1"/>
</dbReference>
<dbReference type="Pfam" id="PF16197">
    <property type="entry name" value="KAsynt_C_assoc"/>
    <property type="match status" value="1"/>
</dbReference>
<dbReference type="GO" id="GO:0006633">
    <property type="term" value="P:fatty acid biosynthetic process"/>
    <property type="evidence" value="ECO:0007669"/>
    <property type="project" value="TreeGrafter"/>
</dbReference>
<keyword evidence="7" id="KW-0511">Multifunctional enzyme</keyword>
<dbReference type="InterPro" id="IPR016039">
    <property type="entry name" value="Thiolase-like"/>
</dbReference>
<comment type="cofactor">
    <cofactor evidence="1">
        <name>pantetheine 4'-phosphate</name>
        <dbReference type="ChEBI" id="CHEBI:47942"/>
    </cofactor>
</comment>
<reference evidence="11 12" key="2">
    <citation type="journal article" date="2011" name="J. Antibiot.">
        <title>Furaquinocins I and J: novel polyketide isoprenoid hybrid compounds from Streptomyces reveromyceticus SN-593.</title>
        <authorList>
            <person name="Panthee S."/>
            <person name="Takahashi S."/>
            <person name="Takagi H."/>
            <person name="Nogawa T."/>
            <person name="Oowada E."/>
            <person name="Uramoto M."/>
            <person name="Osada H."/>
        </authorList>
    </citation>
    <scope>NUCLEOTIDE SEQUENCE [LARGE SCALE GENOMIC DNA]</scope>
    <source>
        <strain evidence="11 12">SN-593</strain>
    </source>
</reference>
<dbReference type="InterPro" id="IPR032821">
    <property type="entry name" value="PKS_assoc"/>
</dbReference>
<evidence type="ECO:0000256" key="4">
    <source>
        <dbReference type="ARBA" id="ARBA00022553"/>
    </source>
</evidence>
<feature type="compositionally biased region" description="Basic and acidic residues" evidence="8">
    <location>
        <begin position="503"/>
        <end position="518"/>
    </location>
</feature>
<dbReference type="CDD" id="cd02440">
    <property type="entry name" value="AdoMet_MTases"/>
    <property type="match status" value="1"/>
</dbReference>
<dbReference type="Gene3D" id="3.40.366.10">
    <property type="entry name" value="Malonyl-Coenzyme A Acyl Carrier Protein, domain 2"/>
    <property type="match status" value="1"/>
</dbReference>
<dbReference type="SMART" id="SM00827">
    <property type="entry name" value="PKS_AT"/>
    <property type="match status" value="1"/>
</dbReference>
<dbReference type="Pfam" id="PF00109">
    <property type="entry name" value="ketoacyl-synt"/>
    <property type="match status" value="1"/>
</dbReference>
<evidence type="ECO:0000256" key="7">
    <source>
        <dbReference type="ARBA" id="ARBA00023268"/>
    </source>
</evidence>
<dbReference type="EMBL" id="AP018365">
    <property type="protein sequence ID" value="BBB02296.1"/>
    <property type="molecule type" value="Genomic_DNA"/>
</dbReference>
<dbReference type="InterPro" id="IPR001242">
    <property type="entry name" value="Condensation_dom"/>
</dbReference>
<dbReference type="CDD" id="cd00833">
    <property type="entry name" value="PKS"/>
    <property type="match status" value="1"/>
</dbReference>
<dbReference type="SUPFAM" id="SSF52777">
    <property type="entry name" value="CoA-dependent acyltransferases"/>
    <property type="match status" value="2"/>
</dbReference>
<reference evidence="11 12" key="3">
    <citation type="journal article" date="2011" name="Nat. Chem. Biol.">
        <title>Reveromycin A biosynthesis uses RevG and RevJ for stereospecific spiroacetal formation.</title>
        <authorList>
            <person name="Takahashi S."/>
            <person name="Toyoda A."/>
            <person name="Sekiyama Y."/>
            <person name="Takagi H."/>
            <person name="Nogawa T."/>
            <person name="Uramoto M."/>
            <person name="Suzuki R."/>
            <person name="Koshino H."/>
            <person name="Kumano T."/>
            <person name="Panthee S."/>
            <person name="Dairi T."/>
            <person name="Ishikawa J."/>
            <person name="Ikeda H."/>
            <person name="Sakaki Y."/>
            <person name="Osada H."/>
        </authorList>
    </citation>
    <scope>NUCLEOTIDE SEQUENCE [LARGE SCALE GENOMIC DNA]</scope>
    <source>
        <strain evidence="11 12">SN-593</strain>
    </source>
</reference>
<sequence length="2035" mass="215110">MSGDAPLDPRRAELLRRALAARGLGGAAAPPPSGARRPRLPAPLSTAQRRMWFLHQLAPDDPAYHLTVGVRLDGALDAGRLREAFEEVTRRHEVLRTVYRGASPQEAEQVAAPADAVLSFERRELPPDADPSRVERTVRAWSDRPFDLGRDLPLRLLLLRRSDHGHLLFLTIHHIACDDLSWQVLLGEASAAYRGDGQGPPAARQYADFARWEAEELAGPSFEESRAYWRRLLAGPPGTVRLPADQPRPPRPPRLGVRRRAAVAPGTAARVRELARAAHASPYMVLLTAAALLLRRCGSYGRVPFGTPVVRRPRPEYEPLVGNFGNVMVLPVDVGGPGAEPDPGELLRQVRELCAQAYAHQHVPFETVVADARPDRGGGAPRLFDVMFSSRSQLLGGLDLPGVRCAEYPVDPGTSRFDLVLDVADSADPVGRSAPGTPGTPGTPGEGAPSPPGDGGMYVTVTARADMFTAATTQRLADRFAALIEELAAAAPGATPPLPTGAGRDERPHREGTPDMHDTSAATTAGRSAAAPEPGPDYDPDLDIAVIGMAGRFPGAATLEEFWSGLAQGRESVTSFTAEEFTAAGNDPRALDDPSLVRKEAAVEGIDLFDADFFGYRPSEAELLDPQQRLFLECAYHALQQAGCAPREYPGLIGVYAGSSQSRYFLERVHPHIADAPRSMALLPAVSANSPSTFATRVCYELGLTGPGITVATACSTSLVALHLACRDLLDHACDVALAGGASLNPRPHTGYHHIPDGPLSPDARCRAFDAGANGMFPGDGVGVVVLKRLADALADGDPIRAVVKGSAVNNDGDRKAGFSAPSAAGQREVILAAHAAAGVAASDIGYVEAHGTGTPVGDPIELQALLEAFAADPETGQRPGSCALGSVKTNVGHLDAAAGIAGVIKTVLALEHEELPPSLHFERPNPLIPLEGSPFRVVTEPTGWKRTAGAPRRAGVSAFGIGGTNAHVVLQEAPLLTAPEPDPRPHHLLTVSAKSPQALADTAALLADGIEGRTVLELSDVAQTLRSGREEFEHRLAVTAADLPSAVRALRRGAGSTGRATAARAVALLFPGGGTQFAGMGTGLHDHEPVFRAEMDRAAAVMATLGRDLRAELARDGAGFPGVVATGYAVARQLEAYGVRPVALLGHSLGEYTAACVAGVMSLEDALPLVAERERLMTEAGGATLSVLLGEEQVRARLTGGLGVAAVNGPLHCSVSGPVAEVEELERRLAEEGVDHSRLRLATAVHSALLEPVLPRYAEALARVALHAPAVPIISNVTAAPLTAEEATDPRYWLRHTRHTVRFAEGLAAVHGERGPVLVEVGPSRGLTRLAGLQLGGSAVAVSAMRHPRDGYGDTEALTTALGAVWAAGGTIDRHAPYGDRPPRRLPLPGYAFQRRRFWMDPPRRSPQAGTYLVPDGLREPAFDRALELAARGSRLLVAGGGGEATAASVAHVDPADEAARLAEDDTLLRGRIAVVHPPAELQSVMDALCARHIMRFLHRAGVRTAGGATTTVEEVAATVRVVAGYRPFLDAMLAVLAEDGSIALDGGRVSFRTRPGDAADLGAEPGIEELEALVRSRYPDRIDELDLLRRCAERYPEVLSGAVEGHQVLLPDGAGDISQDVVDQRIGSSDVAVHTRLVAQAVARLARQARGGRLRVLEVGAGRGYLTWDVVEALKGIPGVEYHFTDLGRSFVLAGQREAAEREADFMRFGVLDISGDPAPQGFPAGGFDVVLAFNVLHATPDLRDTLGNVRSLLADGGRLFLLEATRQRRPSMLTAGLFAGWWYFRDDLREHSPLLPPEGWRGVLGERGFDEVQVFPRDAGRLEEADHALLTARSPLPDEAAQRAGRIRRLEEAGGTVEVIAPEAARALSAALGTVLDTPDPVVLRLMEAAEPSPAGPAAADAPAARTPAAGGLYGGGSAFNARPPLDTPYVEPRDDLERTVARAWAAVLGIDRVGAHDDFFDLGGESLLAMQLVTRLREELDVALSVRSFFDAGEPTVAVLAALIERSRAAGPAPAAIAPSPRRAKTATAQE</sequence>
<dbReference type="InterPro" id="IPR020806">
    <property type="entry name" value="PKS_PP-bd"/>
</dbReference>
<dbReference type="InterPro" id="IPR014031">
    <property type="entry name" value="Ketoacyl_synth_C"/>
</dbReference>
<dbReference type="GO" id="GO:0005886">
    <property type="term" value="C:plasma membrane"/>
    <property type="evidence" value="ECO:0007669"/>
    <property type="project" value="TreeGrafter"/>
</dbReference>
<accession>A0A7U3V0N2</accession>
<dbReference type="PROSITE" id="PS50075">
    <property type="entry name" value="CARRIER"/>
    <property type="match status" value="1"/>
</dbReference>
<dbReference type="InterPro" id="IPR016036">
    <property type="entry name" value="Malonyl_transacylase_ACP-bd"/>
</dbReference>
<evidence type="ECO:0000256" key="3">
    <source>
        <dbReference type="ARBA" id="ARBA00022450"/>
    </source>
</evidence>
<protein>
    <submittedName>
        <fullName evidence="11">Putative polyketide synthase</fullName>
    </submittedName>
</protein>
<comment type="similarity">
    <text evidence="2">Belongs to the ATP-dependent AMP-binding enzyme family.</text>
</comment>
<keyword evidence="3" id="KW-0596">Phosphopantetheine</keyword>
<feature type="domain" description="Carrier" evidence="9">
    <location>
        <begin position="1935"/>
        <end position="2012"/>
    </location>
</feature>
<dbReference type="InterPro" id="IPR013217">
    <property type="entry name" value="Methyltransf_12"/>
</dbReference>
<dbReference type="Gene3D" id="3.30.559.30">
    <property type="entry name" value="Nonribosomal peptide synthetase, condensation domain"/>
    <property type="match status" value="1"/>
</dbReference>
<evidence type="ECO:0000256" key="5">
    <source>
        <dbReference type="ARBA" id="ARBA00022679"/>
    </source>
</evidence>
<dbReference type="Gene3D" id="3.30.559.10">
    <property type="entry name" value="Chloramphenicol acetyltransferase-like domain"/>
    <property type="match status" value="1"/>
</dbReference>
<dbReference type="Pfam" id="PF02801">
    <property type="entry name" value="Ketoacyl-synt_C"/>
    <property type="match status" value="1"/>
</dbReference>
<dbReference type="FunFam" id="1.10.1200.10:FF:000016">
    <property type="entry name" value="Non-ribosomal peptide synthase"/>
    <property type="match status" value="1"/>
</dbReference>
<dbReference type="Gene3D" id="3.40.47.10">
    <property type="match status" value="1"/>
</dbReference>
<evidence type="ECO:0000313" key="12">
    <source>
        <dbReference type="Proteomes" id="UP000595703"/>
    </source>
</evidence>
<dbReference type="GO" id="GO:0004312">
    <property type="term" value="F:fatty acid synthase activity"/>
    <property type="evidence" value="ECO:0007669"/>
    <property type="project" value="TreeGrafter"/>
</dbReference>
<dbReference type="InterPro" id="IPR009081">
    <property type="entry name" value="PP-bd_ACP"/>
</dbReference>
<keyword evidence="4" id="KW-0597">Phosphoprotein</keyword>
<dbReference type="InterPro" id="IPR029063">
    <property type="entry name" value="SAM-dependent_MTases_sf"/>
</dbReference>
<evidence type="ECO:0000256" key="6">
    <source>
        <dbReference type="ARBA" id="ARBA00023194"/>
    </source>
</evidence>
<feature type="region of interest" description="Disordered" evidence="8">
    <location>
        <begin position="427"/>
        <end position="458"/>
    </location>
</feature>
<dbReference type="Gene3D" id="3.40.50.150">
    <property type="entry name" value="Vaccinia Virus protein VP39"/>
    <property type="match status" value="1"/>
</dbReference>